<evidence type="ECO:0000256" key="1">
    <source>
        <dbReference type="SAM" id="Coils"/>
    </source>
</evidence>
<dbReference type="EMBL" id="KV745453">
    <property type="protein sequence ID" value="OCK74565.1"/>
    <property type="molecule type" value="Genomic_DNA"/>
</dbReference>
<keyword evidence="3" id="KW-1185">Reference proteome</keyword>
<organism evidence="2 3">
    <name type="scientific">Lepidopterella palustris CBS 459.81</name>
    <dbReference type="NCBI Taxonomy" id="1314670"/>
    <lineage>
        <taxon>Eukaryota</taxon>
        <taxon>Fungi</taxon>
        <taxon>Dikarya</taxon>
        <taxon>Ascomycota</taxon>
        <taxon>Pezizomycotina</taxon>
        <taxon>Dothideomycetes</taxon>
        <taxon>Pleosporomycetidae</taxon>
        <taxon>Mytilinidiales</taxon>
        <taxon>Argynnaceae</taxon>
        <taxon>Lepidopterella</taxon>
    </lineage>
</organism>
<keyword evidence="1" id="KW-0175">Coiled coil</keyword>
<evidence type="ECO:0000313" key="2">
    <source>
        <dbReference type="EMBL" id="OCK74565.1"/>
    </source>
</evidence>
<gene>
    <name evidence="2" type="ORF">K432DRAFT_409755</name>
</gene>
<reference evidence="2 3" key="1">
    <citation type="journal article" date="2016" name="Nat. Commun.">
        <title>Ectomycorrhizal ecology is imprinted in the genome of the dominant symbiotic fungus Cenococcum geophilum.</title>
        <authorList>
            <consortium name="DOE Joint Genome Institute"/>
            <person name="Peter M."/>
            <person name="Kohler A."/>
            <person name="Ohm R.A."/>
            <person name="Kuo A."/>
            <person name="Krutzmann J."/>
            <person name="Morin E."/>
            <person name="Arend M."/>
            <person name="Barry K.W."/>
            <person name="Binder M."/>
            <person name="Choi C."/>
            <person name="Clum A."/>
            <person name="Copeland A."/>
            <person name="Grisel N."/>
            <person name="Haridas S."/>
            <person name="Kipfer T."/>
            <person name="LaButti K."/>
            <person name="Lindquist E."/>
            <person name="Lipzen A."/>
            <person name="Maire R."/>
            <person name="Meier B."/>
            <person name="Mihaltcheva S."/>
            <person name="Molinier V."/>
            <person name="Murat C."/>
            <person name="Poggeler S."/>
            <person name="Quandt C.A."/>
            <person name="Sperisen C."/>
            <person name="Tritt A."/>
            <person name="Tisserant E."/>
            <person name="Crous P.W."/>
            <person name="Henrissat B."/>
            <person name="Nehls U."/>
            <person name="Egli S."/>
            <person name="Spatafora J.W."/>
            <person name="Grigoriev I.V."/>
            <person name="Martin F.M."/>
        </authorList>
    </citation>
    <scope>NUCLEOTIDE SEQUENCE [LARGE SCALE GENOMIC DNA]</scope>
    <source>
        <strain evidence="2 3">CBS 459.81</strain>
    </source>
</reference>
<dbReference type="AlphaFoldDB" id="A0A8E2DZQ7"/>
<dbReference type="Proteomes" id="UP000250266">
    <property type="component" value="Unassembled WGS sequence"/>
</dbReference>
<protein>
    <submittedName>
        <fullName evidence="2">Uncharacterized protein</fullName>
    </submittedName>
</protein>
<feature type="coiled-coil region" evidence="1">
    <location>
        <begin position="110"/>
        <end position="242"/>
    </location>
</feature>
<name>A0A8E2DZQ7_9PEZI</name>
<evidence type="ECO:0000313" key="3">
    <source>
        <dbReference type="Proteomes" id="UP000250266"/>
    </source>
</evidence>
<accession>A0A8E2DZQ7</accession>
<sequence>MNQQQARRRPVTLNYQWNPNNLQQEIAHAHEFIAETCGQLHRATRTLESFSRAFNPVAAYLETTKENYEQCYAAYANEYRTHQQTRNLHQDTRNALVREQEGHQYTRTELGLLKQELDKERKVKEDLEQKNAALCENLSESERINNGFHDLTAAMEEQKQILENENQAMKAMISRLQKEPGMADTDIMDGIIDWKEAQAAERALQAKVETLELENEDLKKQLQEAADSIVASEIQMQELQRQLSSGPVKRRRRGGN</sequence>
<proteinExistence type="predicted"/>